<evidence type="ECO:0000256" key="2">
    <source>
        <dbReference type="ARBA" id="ARBA00009832"/>
    </source>
</evidence>
<evidence type="ECO:0000256" key="11">
    <source>
        <dbReference type="RuleBase" id="RU000354"/>
    </source>
</evidence>
<evidence type="ECO:0000259" key="14">
    <source>
        <dbReference type="PROSITE" id="PS51362"/>
    </source>
</evidence>
<feature type="signal peptide" evidence="13">
    <location>
        <begin position="1"/>
        <end position="39"/>
    </location>
</feature>
<feature type="region of interest" description="Disordered" evidence="12">
    <location>
        <begin position="39"/>
        <end position="108"/>
    </location>
</feature>
<dbReference type="Proteomes" id="UP000028990">
    <property type="component" value="Unassembled WGS sequence"/>
</dbReference>
<evidence type="ECO:0000256" key="4">
    <source>
        <dbReference type="ARBA" id="ARBA00022729"/>
    </source>
</evidence>
<name>A0A091E5D7_FUKDA</name>
<evidence type="ECO:0000256" key="3">
    <source>
        <dbReference type="ARBA" id="ARBA00022525"/>
    </source>
</evidence>
<dbReference type="PANTHER" id="PTHR12173">
    <property type="entry name" value="GDNF SUBFAMILY OF TGF-BETA FAMILY"/>
    <property type="match status" value="1"/>
</dbReference>
<reference evidence="15 16" key="1">
    <citation type="submission" date="2013-11" db="EMBL/GenBank/DDBJ databases">
        <title>The Damaraland mole rat (Fukomys damarensis) genome and evolution of African mole rats.</title>
        <authorList>
            <person name="Gladyshev V.N."/>
            <person name="Fang X."/>
        </authorList>
    </citation>
    <scope>NUCLEOTIDE SEQUENCE [LARGE SCALE GENOMIC DNA]</scope>
    <source>
        <tissue evidence="15">Liver</tissue>
    </source>
</reference>
<dbReference type="GO" id="GO:0008083">
    <property type="term" value="F:growth factor activity"/>
    <property type="evidence" value="ECO:0007669"/>
    <property type="project" value="UniProtKB-KW"/>
</dbReference>
<dbReference type="InterPro" id="IPR029034">
    <property type="entry name" value="Cystine-knot_cytokine"/>
</dbReference>
<dbReference type="FunFam" id="2.10.90.10:FF:000032">
    <property type="entry name" value="Artemin"/>
    <property type="match status" value="1"/>
</dbReference>
<dbReference type="EMBL" id="KN120745">
    <property type="protein sequence ID" value="KFO37765.1"/>
    <property type="molecule type" value="Genomic_DNA"/>
</dbReference>
<evidence type="ECO:0000256" key="6">
    <source>
        <dbReference type="ARBA" id="ARBA00023157"/>
    </source>
</evidence>
<dbReference type="GO" id="GO:0030116">
    <property type="term" value="F:glial cell-derived neurotrophic factor receptor binding"/>
    <property type="evidence" value="ECO:0007669"/>
    <property type="project" value="InterPro"/>
</dbReference>
<dbReference type="PANTHER" id="PTHR12173:SF9">
    <property type="entry name" value="ARTEMIN"/>
    <property type="match status" value="1"/>
</dbReference>
<keyword evidence="16" id="KW-1185">Reference proteome</keyword>
<gene>
    <name evidence="15" type="ORF">H920_00932</name>
</gene>
<dbReference type="Pfam" id="PF00019">
    <property type="entry name" value="TGF_beta"/>
    <property type="match status" value="1"/>
</dbReference>
<sequence length="198" mass="20894">MELGLGGPTALPHRPWPRWQPALWPTLAALALLSSVTESSLGPAPRSPPTHEGPTPVLAPPTGHLPGGRLVRLCGGRTHRPLPQPPSQSPHPRRPHASPGAPHWPPAGPVRALGLGHSSNELVRFRFCSGSCRRARSPHDLSLASLLGAGALGPPPGSWPVTQPCCRPTHYEAVSFMDVNSTWRTVDRLSATACGCLG</sequence>
<dbReference type="PROSITE" id="PS51362">
    <property type="entry name" value="TGF_BETA_2"/>
    <property type="match status" value="1"/>
</dbReference>
<evidence type="ECO:0000256" key="7">
    <source>
        <dbReference type="ARBA" id="ARBA00023180"/>
    </source>
</evidence>
<dbReference type="STRING" id="885580.ENSFDAP00000011143"/>
<evidence type="ECO:0000256" key="12">
    <source>
        <dbReference type="SAM" id="MobiDB-lite"/>
    </source>
</evidence>
<evidence type="ECO:0000256" key="8">
    <source>
        <dbReference type="ARBA" id="ARBA00058643"/>
    </source>
</evidence>
<evidence type="ECO:0000256" key="10">
    <source>
        <dbReference type="ARBA" id="ARBA00074181"/>
    </source>
</evidence>
<keyword evidence="6" id="KW-1015">Disulfide bond</keyword>
<dbReference type="AlphaFoldDB" id="A0A091E5D7"/>
<accession>A0A091E5D7</accession>
<evidence type="ECO:0000256" key="9">
    <source>
        <dbReference type="ARBA" id="ARBA00063068"/>
    </source>
</evidence>
<dbReference type="GO" id="GO:0007399">
    <property type="term" value="P:nervous system development"/>
    <property type="evidence" value="ECO:0007669"/>
    <property type="project" value="UniProtKB-ARBA"/>
</dbReference>
<keyword evidence="3" id="KW-0964">Secreted</keyword>
<keyword evidence="5 11" id="KW-0339">Growth factor</keyword>
<evidence type="ECO:0000256" key="1">
    <source>
        <dbReference type="ARBA" id="ARBA00004613"/>
    </source>
</evidence>
<evidence type="ECO:0000313" key="16">
    <source>
        <dbReference type="Proteomes" id="UP000028990"/>
    </source>
</evidence>
<evidence type="ECO:0000313" key="15">
    <source>
        <dbReference type="EMBL" id="KFO37765.1"/>
    </source>
</evidence>
<dbReference type="GO" id="GO:0005576">
    <property type="term" value="C:extracellular region"/>
    <property type="evidence" value="ECO:0007669"/>
    <property type="project" value="UniProtKB-SubCell"/>
</dbReference>
<dbReference type="Gene3D" id="2.10.90.10">
    <property type="entry name" value="Cystine-knot cytokines"/>
    <property type="match status" value="1"/>
</dbReference>
<proteinExistence type="inferred from homology"/>
<dbReference type="GO" id="GO:0030971">
    <property type="term" value="F:receptor tyrosine kinase binding"/>
    <property type="evidence" value="ECO:0007669"/>
    <property type="project" value="InterPro"/>
</dbReference>
<dbReference type="eggNOG" id="ENOG502S53F">
    <property type="taxonomic scope" value="Eukaryota"/>
</dbReference>
<comment type="subunit">
    <text evidence="9">Homodimer; disulfide-linked. Interacts with GFRA3 coreceptor and RET: forms a 2:2:2 ternary complex composed of ARTN ligand, GFRA3 and RET receptor.</text>
</comment>
<dbReference type="SUPFAM" id="SSF57501">
    <property type="entry name" value="Cystine-knot cytokines"/>
    <property type="match status" value="1"/>
</dbReference>
<evidence type="ECO:0000256" key="13">
    <source>
        <dbReference type="SAM" id="SignalP"/>
    </source>
</evidence>
<feature type="domain" description="TGF-beta family profile" evidence="14">
    <location>
        <begin position="80"/>
        <end position="197"/>
    </location>
</feature>
<feature type="chain" id="PRO_5001872507" description="Artemin" evidence="13">
    <location>
        <begin position="40"/>
        <end position="198"/>
    </location>
</feature>
<keyword evidence="4 13" id="KW-0732">Signal</keyword>
<dbReference type="OrthoDB" id="9936891at2759"/>
<dbReference type="InterPro" id="IPR043401">
    <property type="entry name" value="GDNF_fam"/>
</dbReference>
<comment type="function">
    <text evidence="8">Growth factor that supports the survival of sensory and sympathetic peripheral neurons in culture and also supports the survival of dopaminergic neurons of the ventral mid-brain. Acts by binding to its coreceptor, GFRA3, leading to autophosphorylation and activation of the RET receptor. Strong attractant of gut hematopoietic cells thus promoting the formation Peyer's patch-like structures, a major component of the gut-associated lymphoid tissue.</text>
</comment>
<comment type="similarity">
    <text evidence="2">Belongs to the TGF-beta family. GDNF subfamily.</text>
</comment>
<organism evidence="15 16">
    <name type="scientific">Fukomys damarensis</name>
    <name type="common">Damaraland mole rat</name>
    <name type="synonym">Cryptomys damarensis</name>
    <dbReference type="NCBI Taxonomy" id="885580"/>
    <lineage>
        <taxon>Eukaryota</taxon>
        <taxon>Metazoa</taxon>
        <taxon>Chordata</taxon>
        <taxon>Craniata</taxon>
        <taxon>Vertebrata</taxon>
        <taxon>Euteleostomi</taxon>
        <taxon>Mammalia</taxon>
        <taxon>Eutheria</taxon>
        <taxon>Euarchontoglires</taxon>
        <taxon>Glires</taxon>
        <taxon>Rodentia</taxon>
        <taxon>Hystricomorpha</taxon>
        <taxon>Bathyergidae</taxon>
        <taxon>Fukomys</taxon>
    </lineage>
</organism>
<keyword evidence="7" id="KW-0325">Glycoprotein</keyword>
<dbReference type="InterPro" id="IPR001839">
    <property type="entry name" value="TGF-b_C"/>
</dbReference>
<protein>
    <recommendedName>
        <fullName evidence="10">Artemin</fullName>
    </recommendedName>
</protein>
<evidence type="ECO:0000256" key="5">
    <source>
        <dbReference type="ARBA" id="ARBA00023030"/>
    </source>
</evidence>
<comment type="subcellular location">
    <subcellularLocation>
        <location evidence="1">Secreted</location>
    </subcellularLocation>
</comment>